<organism evidence="2 3">
    <name type="scientific">Carya illinoinensis</name>
    <name type="common">Pecan</name>
    <dbReference type="NCBI Taxonomy" id="32201"/>
    <lineage>
        <taxon>Eukaryota</taxon>
        <taxon>Viridiplantae</taxon>
        <taxon>Streptophyta</taxon>
        <taxon>Embryophyta</taxon>
        <taxon>Tracheophyta</taxon>
        <taxon>Spermatophyta</taxon>
        <taxon>Magnoliopsida</taxon>
        <taxon>eudicotyledons</taxon>
        <taxon>Gunneridae</taxon>
        <taxon>Pentapetalae</taxon>
        <taxon>rosids</taxon>
        <taxon>fabids</taxon>
        <taxon>Fagales</taxon>
        <taxon>Juglandaceae</taxon>
        <taxon>Carya</taxon>
    </lineage>
</organism>
<protein>
    <submittedName>
        <fullName evidence="2">Uncharacterized protein</fullName>
    </submittedName>
</protein>
<proteinExistence type="predicted"/>
<comment type="caution">
    <text evidence="2">The sequence shown here is derived from an EMBL/GenBank/DDBJ whole genome shotgun (WGS) entry which is preliminary data.</text>
</comment>
<dbReference type="AlphaFoldDB" id="A0A8T1PYX0"/>
<evidence type="ECO:0000313" key="2">
    <source>
        <dbReference type="EMBL" id="KAG6646793.1"/>
    </source>
</evidence>
<feature type="region of interest" description="Disordered" evidence="1">
    <location>
        <begin position="1"/>
        <end position="20"/>
    </location>
</feature>
<evidence type="ECO:0000313" key="3">
    <source>
        <dbReference type="Proteomes" id="UP000811609"/>
    </source>
</evidence>
<reference evidence="2" key="1">
    <citation type="submission" date="2020-12" db="EMBL/GenBank/DDBJ databases">
        <title>WGS assembly of Carya illinoinensis cv. Pawnee.</title>
        <authorList>
            <person name="Platts A."/>
            <person name="Shu S."/>
            <person name="Wright S."/>
            <person name="Barry K."/>
            <person name="Edger P."/>
            <person name="Pires J.C."/>
            <person name="Schmutz J."/>
        </authorList>
    </citation>
    <scope>NUCLEOTIDE SEQUENCE</scope>
    <source>
        <tissue evidence="2">Leaf</tissue>
    </source>
</reference>
<dbReference type="Proteomes" id="UP000811609">
    <property type="component" value="Chromosome 7"/>
</dbReference>
<sequence length="59" mass="6618">MDMGKERKSFSSNKGTNAKLGKPLGLLLSLTAKEFQNRGLYTAQLLNLWQSQDFLTIIT</sequence>
<accession>A0A8T1PYX0</accession>
<dbReference type="EMBL" id="CM031815">
    <property type="protein sequence ID" value="KAG6646793.1"/>
    <property type="molecule type" value="Genomic_DNA"/>
</dbReference>
<name>A0A8T1PYX0_CARIL</name>
<gene>
    <name evidence="2" type="ORF">CIPAW_07G033100</name>
</gene>
<evidence type="ECO:0000256" key="1">
    <source>
        <dbReference type="SAM" id="MobiDB-lite"/>
    </source>
</evidence>
<keyword evidence="3" id="KW-1185">Reference proteome</keyword>